<dbReference type="Pfam" id="PF07007">
    <property type="entry name" value="LprI"/>
    <property type="match status" value="1"/>
</dbReference>
<dbReference type="InterPro" id="IPR009739">
    <property type="entry name" value="LprI-like_N"/>
</dbReference>
<protein>
    <submittedName>
        <fullName evidence="3">DUF1311 domain-containing protein</fullName>
    </submittedName>
</protein>
<keyword evidence="4" id="KW-1185">Reference proteome</keyword>
<feature type="signal peptide" evidence="1">
    <location>
        <begin position="1"/>
        <end position="19"/>
    </location>
</feature>
<accession>A0ABT1R1Q6</accession>
<evidence type="ECO:0000256" key="1">
    <source>
        <dbReference type="SAM" id="SignalP"/>
    </source>
</evidence>
<name>A0ABT1R1Q6_9HYPH</name>
<feature type="domain" description="Lysozyme inhibitor LprI-like N-terminal" evidence="2">
    <location>
        <begin position="38"/>
        <end position="117"/>
    </location>
</feature>
<sequence>MKRLLIAALLGALAEPAAAGGIVENFETPAECKDTGNLKIEACLAAMGGGLDGEVESRLAAVLAASSEPDAVRAAQEAWLAYRKATCDYFAGQEGIVGVIQGLQCLRWTSWQRMKELDGLLGIVPPEEGEVQAEGGLEPDFDTLADSQYSPRAFGFGDYTWYIKKRYGATLVEKALAARGFEAETAKAIATDWDAWRYHPENGQPLIESAPISASDADLQALAASFPECMRDLGKADCRINYSIELGCRLDPPVAKACQSVFDIKRTIAAGYQHDGRTASLFSSFQAHSVYGMAGCIAEGGKGAGLAVFAPDNAETVSKLTFIAQPAGGDAQVKTVDIETLPERETALCSKLVGWTFDENNNAIGSGDTELYALSVESAFSQYREDASVSDPARDPDYADHLQRVVKALEEAGL</sequence>
<dbReference type="RefSeq" id="WP_256115202.1">
    <property type="nucleotide sequence ID" value="NZ_WHSB02000001.1"/>
</dbReference>
<proteinExistence type="predicted"/>
<gene>
    <name evidence="3" type="ORF">GB927_003570</name>
</gene>
<feature type="chain" id="PRO_5045287572" evidence="1">
    <location>
        <begin position="20"/>
        <end position="414"/>
    </location>
</feature>
<dbReference type="Gene3D" id="1.20.1270.180">
    <property type="match status" value="1"/>
</dbReference>
<evidence type="ECO:0000313" key="4">
    <source>
        <dbReference type="Proteomes" id="UP000996601"/>
    </source>
</evidence>
<reference evidence="3" key="1">
    <citation type="submission" date="2021-07" db="EMBL/GenBank/DDBJ databases">
        <title>Shinella sp. nov., a novel member of the genus Shinella from water.</title>
        <authorList>
            <person name="Deng Y."/>
        </authorList>
    </citation>
    <scope>NUCLEOTIDE SEQUENCE</scope>
    <source>
        <strain evidence="3">CPCC 100929</strain>
    </source>
</reference>
<evidence type="ECO:0000259" key="2">
    <source>
        <dbReference type="Pfam" id="PF07007"/>
    </source>
</evidence>
<comment type="caution">
    <text evidence="3">The sequence shown here is derived from an EMBL/GenBank/DDBJ whole genome shotgun (WGS) entry which is preliminary data.</text>
</comment>
<dbReference type="EMBL" id="WHSB02000001">
    <property type="protein sequence ID" value="MCQ4629100.1"/>
    <property type="molecule type" value="Genomic_DNA"/>
</dbReference>
<dbReference type="Proteomes" id="UP000996601">
    <property type="component" value="Unassembled WGS sequence"/>
</dbReference>
<evidence type="ECO:0000313" key="3">
    <source>
        <dbReference type="EMBL" id="MCQ4629100.1"/>
    </source>
</evidence>
<keyword evidence="1" id="KW-0732">Signal</keyword>
<organism evidence="3 4">
    <name type="scientific">Shinella lacus</name>
    <dbReference type="NCBI Taxonomy" id="2654216"/>
    <lineage>
        <taxon>Bacteria</taxon>
        <taxon>Pseudomonadati</taxon>
        <taxon>Pseudomonadota</taxon>
        <taxon>Alphaproteobacteria</taxon>
        <taxon>Hyphomicrobiales</taxon>
        <taxon>Rhizobiaceae</taxon>
        <taxon>Shinella</taxon>
    </lineage>
</organism>